<feature type="coiled-coil region" evidence="1">
    <location>
        <begin position="103"/>
        <end position="190"/>
    </location>
</feature>
<name>A0A2W6MVF3_9HELI</name>
<accession>A0A2W6MVF3</accession>
<dbReference type="EMBL" id="NBIU01000007">
    <property type="protein sequence ID" value="PZT48485.1"/>
    <property type="molecule type" value="Genomic_DNA"/>
</dbReference>
<sequence>MQQNELPKLSELLEEPAFVKQIQNTLLLAQDIYQTFLFLKGKYDTQTQENENLTKEFKEILLTCKNLEESITKKEKDIAYKQEAIKKTYEESISILEDLDSKIEQELSSQQLLKKDLENIKDEILTYKEEVSFLLNSLKEYEENIKALRALMDENKTLKEDLQEELIQKAKELRENLLNLQNEFKEALEIHKFVSRDEFLKIQELIPNKPVLENPKRDELEEEITQSNSTLKQLEESIKNLQEEQSSLKAKEELEELKKVFEALEDKESEEALNLKIQIAQKELEALEEQRRLDEIQKELEALQEQKTQLQTHLDSKNEELQKIYDEDNKTTLTPTSPKDLTTKFYVDSQDELLKALISEILHDAVFKDGEQEIQGIKRFSTLYAQELFTKNNQLGNENIFNASSHTFIGKVNLENADFSKGVNFLEVANFKKPPKFEGTITFPNIITTAHTKTTTLEALSTATLRAALNAYGINQFFNDSYFKKNANFAINPTCNTNPTADTHLARKLYVDYKGGHRSLGNQTAPKIDFRQSVNFHINMTGRGSIGVAHWGGLGKSGVIAVDNSQNIVSFLAPFYFRIAPGSMSGRSFFAYYCYATSQILLARI</sequence>
<evidence type="ECO:0000313" key="2">
    <source>
        <dbReference type="EMBL" id="PZT48485.1"/>
    </source>
</evidence>
<dbReference type="OrthoDB" id="5351602at2"/>
<dbReference type="AlphaFoldDB" id="A0A2W6MVF3"/>
<evidence type="ECO:0000256" key="1">
    <source>
        <dbReference type="SAM" id="Coils"/>
    </source>
</evidence>
<dbReference type="RefSeq" id="WP_111229513.1">
    <property type="nucleotide sequence ID" value="NZ_NBIU01000007.1"/>
</dbReference>
<gene>
    <name evidence="2" type="ORF">B6S12_03925</name>
</gene>
<reference evidence="2 3" key="1">
    <citation type="submission" date="2017-03" db="EMBL/GenBank/DDBJ databases">
        <title>Genomic and clinical evidence uncovers the enterohepatic species Helicobacter valdiviensis as a potential human intestinal pathogen.</title>
        <authorList>
            <person name="Fresia P."/>
            <person name="Jara R."/>
            <person name="Sierra R."/>
            <person name="Ferres I."/>
            <person name="Greif G."/>
            <person name="Iraola G."/>
            <person name="Collado L."/>
        </authorList>
    </citation>
    <scope>NUCLEOTIDE SEQUENCE [LARGE SCALE GENOMIC DNA]</scope>
    <source>
        <strain evidence="2 3">WBE14</strain>
    </source>
</reference>
<keyword evidence="3" id="KW-1185">Reference proteome</keyword>
<organism evidence="2 3">
    <name type="scientific">Helicobacter valdiviensis</name>
    <dbReference type="NCBI Taxonomy" id="1458358"/>
    <lineage>
        <taxon>Bacteria</taxon>
        <taxon>Pseudomonadati</taxon>
        <taxon>Campylobacterota</taxon>
        <taxon>Epsilonproteobacteria</taxon>
        <taxon>Campylobacterales</taxon>
        <taxon>Helicobacteraceae</taxon>
        <taxon>Helicobacter</taxon>
    </lineage>
</organism>
<feature type="coiled-coil region" evidence="1">
    <location>
        <begin position="217"/>
        <end position="327"/>
    </location>
</feature>
<keyword evidence="1" id="KW-0175">Coiled coil</keyword>
<proteinExistence type="predicted"/>
<dbReference type="Gene3D" id="1.10.287.1490">
    <property type="match status" value="1"/>
</dbReference>
<protein>
    <submittedName>
        <fullName evidence="2">Uncharacterized protein</fullName>
    </submittedName>
</protein>
<comment type="caution">
    <text evidence="2">The sequence shown here is derived from an EMBL/GenBank/DDBJ whole genome shotgun (WGS) entry which is preliminary data.</text>
</comment>
<evidence type="ECO:0000313" key="3">
    <source>
        <dbReference type="Proteomes" id="UP000249746"/>
    </source>
</evidence>
<dbReference type="Proteomes" id="UP000249746">
    <property type="component" value="Unassembled WGS sequence"/>
</dbReference>